<gene>
    <name evidence="1" type="ORF">GPA21_17775</name>
</gene>
<dbReference type="RefSeq" id="WP_168989440.1">
    <property type="nucleotide sequence ID" value="NZ_CAWPHM010000064.1"/>
</dbReference>
<protein>
    <submittedName>
        <fullName evidence="1">Uncharacterized protein</fullName>
    </submittedName>
</protein>
<evidence type="ECO:0000313" key="1">
    <source>
        <dbReference type="EMBL" id="NMG04803.1"/>
    </source>
</evidence>
<proteinExistence type="predicted"/>
<dbReference type="SUPFAM" id="SSF56399">
    <property type="entry name" value="ADP-ribosylation"/>
    <property type="match status" value="1"/>
</dbReference>
<name>A0A972FFU0_9RHOO</name>
<reference evidence="1" key="1">
    <citation type="submission" date="2019-12" db="EMBL/GenBank/DDBJ databases">
        <title>Comparative genomics gives insights into the taxonomy of the Azoarcus-Aromatoleum group and reveals separate origins of nif in the plant-associated Azoarcus and non-plant-associated Aromatoleum sub-groups.</title>
        <authorList>
            <person name="Lafos M."/>
            <person name="Maluk M."/>
            <person name="Batista M."/>
            <person name="Junghare M."/>
            <person name="Carmona M."/>
            <person name="Faoro H."/>
            <person name="Cruz L.M."/>
            <person name="Battistoni F."/>
            <person name="De Souza E."/>
            <person name="Pedrosa F."/>
            <person name="Chen W.-M."/>
            <person name="Poole P.S."/>
            <person name="Dixon R.A."/>
            <person name="James E.K."/>
        </authorList>
    </citation>
    <scope>NUCLEOTIDE SEQUENCE</scope>
    <source>
        <strain evidence="1">NSC3</strain>
    </source>
</reference>
<organism evidence="1 2">
    <name type="scientific">Azoarcus taiwanensis</name>
    <dbReference type="NCBI Taxonomy" id="666964"/>
    <lineage>
        <taxon>Bacteria</taxon>
        <taxon>Pseudomonadati</taxon>
        <taxon>Pseudomonadota</taxon>
        <taxon>Betaproteobacteria</taxon>
        <taxon>Rhodocyclales</taxon>
        <taxon>Zoogloeaceae</taxon>
        <taxon>Azoarcus</taxon>
    </lineage>
</organism>
<keyword evidence="2" id="KW-1185">Reference proteome</keyword>
<sequence length="220" mass="25499">MPWTQRNDKLIGTNGEILDLWPQEFWYLAPARVTYTPGEGVVRPLEFAVLLHNAVKGEGLVTSLDVLLSGIEPSTEKRGAAAEAEALLEETRQSVNPALPSRLRSYFLNYDRAVAERRSATMFRDSRRLVRCYLIRNGGRYHFADVDVYERLEGRPDDRVLAAKYWELFQPKTEDELHRLEVLADSALYFPDWQEFPTLDDRVLMRWSLDNPTPQREERG</sequence>
<dbReference type="AlphaFoldDB" id="A0A972FFU0"/>
<accession>A0A972FFU0</accession>
<dbReference type="EMBL" id="WTVM01000158">
    <property type="protein sequence ID" value="NMG04803.1"/>
    <property type="molecule type" value="Genomic_DNA"/>
</dbReference>
<dbReference type="Proteomes" id="UP000599523">
    <property type="component" value="Unassembled WGS sequence"/>
</dbReference>
<evidence type="ECO:0000313" key="2">
    <source>
        <dbReference type="Proteomes" id="UP000599523"/>
    </source>
</evidence>
<comment type="caution">
    <text evidence="1">The sequence shown here is derived from an EMBL/GenBank/DDBJ whole genome shotgun (WGS) entry which is preliminary data.</text>
</comment>